<dbReference type="EMBL" id="JJMM01000011">
    <property type="protein sequence ID" value="KDR95046.1"/>
    <property type="molecule type" value="Genomic_DNA"/>
</dbReference>
<evidence type="ECO:0000313" key="4">
    <source>
        <dbReference type="EMBL" id="KDR95046.1"/>
    </source>
</evidence>
<keyword evidence="5" id="KW-1185">Reference proteome</keyword>
<evidence type="ECO:0000256" key="3">
    <source>
        <dbReference type="SAM" id="Phobius"/>
    </source>
</evidence>
<proteinExistence type="predicted"/>
<evidence type="ECO:0000313" key="5">
    <source>
        <dbReference type="Proteomes" id="UP000027946"/>
    </source>
</evidence>
<dbReference type="Gene3D" id="1.10.1760.20">
    <property type="match status" value="1"/>
</dbReference>
<reference evidence="4 5" key="1">
    <citation type="submission" date="2014-03" db="EMBL/GenBank/DDBJ databases">
        <title>Genome sequence of Clostridium litorale W6, DSM 5388.</title>
        <authorList>
            <person name="Poehlein A."/>
            <person name="Jagirdar A."/>
            <person name="Khonsari B."/>
            <person name="Chibani C.M."/>
            <person name="Gutierrez Gutierrez D.A."/>
            <person name="Davydova E."/>
            <person name="Alghaithi H.S."/>
            <person name="Nair K.P."/>
            <person name="Dhamotharan K."/>
            <person name="Chandran L."/>
            <person name="G W."/>
            <person name="Daniel R."/>
        </authorList>
    </citation>
    <scope>NUCLEOTIDE SEQUENCE [LARGE SCALE GENOMIC DNA]</scope>
    <source>
        <strain evidence="4 5">W6</strain>
    </source>
</reference>
<keyword evidence="3" id="KW-0472">Membrane</keyword>
<organism evidence="4 5">
    <name type="scientific">Peptoclostridium litorale DSM 5388</name>
    <dbReference type="NCBI Taxonomy" id="1121324"/>
    <lineage>
        <taxon>Bacteria</taxon>
        <taxon>Bacillati</taxon>
        <taxon>Bacillota</taxon>
        <taxon>Clostridia</taxon>
        <taxon>Peptostreptococcales</taxon>
        <taxon>Peptoclostridiaceae</taxon>
        <taxon>Peptoclostridium</taxon>
    </lineage>
</organism>
<comment type="caution">
    <text evidence="4">The sequence shown here is derived from an EMBL/GenBank/DDBJ whole genome shotgun (WGS) entry which is preliminary data.</text>
</comment>
<dbReference type="RefSeq" id="WP_038264916.1">
    <property type="nucleotide sequence ID" value="NZ_FSRH01000002.1"/>
</dbReference>
<keyword evidence="1 3" id="KW-0812">Transmembrane</keyword>
<accession>A0A069RDD0</accession>
<dbReference type="Proteomes" id="UP000027946">
    <property type="component" value="Unassembled WGS sequence"/>
</dbReference>
<feature type="transmembrane region" description="Helical" evidence="3">
    <location>
        <begin position="39"/>
        <end position="64"/>
    </location>
</feature>
<dbReference type="eggNOG" id="COG4720">
    <property type="taxonomic scope" value="Bacteria"/>
</dbReference>
<feature type="transmembrane region" description="Helical" evidence="3">
    <location>
        <begin position="104"/>
        <end position="123"/>
    </location>
</feature>
<dbReference type="PANTHER" id="PTHR37815">
    <property type="entry name" value="UPF0397 PROTEIN BC_2624-RELATED"/>
    <property type="match status" value="1"/>
</dbReference>
<dbReference type="Pfam" id="PF07155">
    <property type="entry name" value="ECF-ribofla_trS"/>
    <property type="match status" value="1"/>
</dbReference>
<feature type="transmembrane region" description="Helical" evidence="3">
    <location>
        <begin position="138"/>
        <end position="156"/>
    </location>
</feature>
<protein>
    <submittedName>
        <fullName evidence="4">ECF-type riboflavin transporter, S component family protein</fullName>
    </submittedName>
</protein>
<feature type="transmembrane region" description="Helical" evidence="3">
    <location>
        <begin position="6"/>
        <end position="27"/>
    </location>
</feature>
<dbReference type="STRING" id="1121324.CLIT_11c00750"/>
<evidence type="ECO:0000256" key="2">
    <source>
        <dbReference type="ARBA" id="ARBA00022989"/>
    </source>
</evidence>
<dbReference type="GO" id="GO:0016020">
    <property type="term" value="C:membrane"/>
    <property type="evidence" value="ECO:0007669"/>
    <property type="project" value="InterPro"/>
</dbReference>
<dbReference type="InterPro" id="IPR009825">
    <property type="entry name" value="ECF_substrate-spec-like"/>
</dbReference>
<sequence length="169" mass="17453">MKIKQITLLGLMMAAICIGTMSIMIPMPATGGYVNIGDSVIFMTSILFGPAAGLIAGGIGSALADLLSGYAHWAPFTLVIKGLEGLVVGLLMKKGLSKGRMLTSTLVGACLMVTGYLFAGAFMEGSMLVALESVPGNIFQGVASMAIAVPVSIAISKTSYVRDNMLSRN</sequence>
<name>A0A069RDD0_PEPLI</name>
<gene>
    <name evidence="4" type="ORF">CLIT_11c00750</name>
</gene>
<dbReference type="PANTHER" id="PTHR37815:SF3">
    <property type="entry name" value="UPF0397 PROTEIN SPR0429"/>
    <property type="match status" value="1"/>
</dbReference>
<keyword evidence="2 3" id="KW-1133">Transmembrane helix</keyword>
<evidence type="ECO:0000256" key="1">
    <source>
        <dbReference type="ARBA" id="ARBA00022692"/>
    </source>
</evidence>
<dbReference type="AlphaFoldDB" id="A0A069RDD0"/>